<dbReference type="RefSeq" id="WP_229801145.1">
    <property type="nucleotide sequence ID" value="NZ_BMPB01000014.1"/>
</dbReference>
<protein>
    <recommendedName>
        <fullName evidence="3">DUF3990 domain-containing protein</fullName>
    </recommendedName>
</protein>
<accession>A0ABR6KRW3</accession>
<sequence length="150" mass="17467">MKVYHGSNMVIEYPKVQTTGFFKDFGFGFYCTVLEKQAQRWAANKTPAHIVNVYEYKEIAGLQILRFKELTDEWLDFIASCRKGVPHTYDLVEGPMADDSVWNYVEDFLSGSISREAFWALAKFKYPTHQIVFCSDRAIESLTYEKSYEL</sequence>
<reference evidence="1 2" key="1">
    <citation type="submission" date="2020-08" db="EMBL/GenBank/DDBJ databases">
        <title>Genomic Encyclopedia of Type Strains, Phase IV (KMG-IV): sequencing the most valuable type-strain genomes for metagenomic binning, comparative biology and taxonomic classification.</title>
        <authorList>
            <person name="Goeker M."/>
        </authorList>
    </citation>
    <scope>NUCLEOTIDE SEQUENCE [LARGE SCALE GENOMIC DNA]</scope>
    <source>
        <strain evidence="1 2">DSM 102983</strain>
    </source>
</reference>
<dbReference type="EMBL" id="JACHOC010000009">
    <property type="protein sequence ID" value="MBB4624249.1"/>
    <property type="molecule type" value="Genomic_DNA"/>
</dbReference>
<dbReference type="Proteomes" id="UP000533637">
    <property type="component" value="Unassembled WGS sequence"/>
</dbReference>
<organism evidence="1 2">
    <name type="scientific">Parabacteroides faecis</name>
    <dbReference type="NCBI Taxonomy" id="1217282"/>
    <lineage>
        <taxon>Bacteria</taxon>
        <taxon>Pseudomonadati</taxon>
        <taxon>Bacteroidota</taxon>
        <taxon>Bacteroidia</taxon>
        <taxon>Bacteroidales</taxon>
        <taxon>Tannerellaceae</taxon>
        <taxon>Parabacteroides</taxon>
    </lineage>
</organism>
<evidence type="ECO:0000313" key="1">
    <source>
        <dbReference type="EMBL" id="MBB4624249.1"/>
    </source>
</evidence>
<comment type="caution">
    <text evidence="1">The sequence shown here is derived from an EMBL/GenBank/DDBJ whole genome shotgun (WGS) entry which is preliminary data.</text>
</comment>
<dbReference type="InterPro" id="IPR025051">
    <property type="entry name" value="DUF3990"/>
</dbReference>
<evidence type="ECO:0008006" key="3">
    <source>
        <dbReference type="Google" id="ProtNLM"/>
    </source>
</evidence>
<dbReference type="Pfam" id="PF13151">
    <property type="entry name" value="DUF3990"/>
    <property type="match status" value="1"/>
</dbReference>
<keyword evidence="2" id="KW-1185">Reference proteome</keyword>
<name>A0ABR6KRW3_9BACT</name>
<gene>
    <name evidence="1" type="ORF">GGQ57_004177</name>
</gene>
<proteinExistence type="predicted"/>
<evidence type="ECO:0000313" key="2">
    <source>
        <dbReference type="Proteomes" id="UP000533637"/>
    </source>
</evidence>